<comment type="caution">
    <text evidence="1">The sequence shown here is derived from an EMBL/GenBank/DDBJ whole genome shotgun (WGS) entry which is preliminary data.</text>
</comment>
<sequence length="54" mass="6029">MLDLSTLDTVPTMTSADAEEALNYVSTCIVDTVWNDVTVHLPSSDLNEEDTYEY</sequence>
<dbReference type="EMBL" id="JAIWYP010000009">
    <property type="protein sequence ID" value="KAH3773523.1"/>
    <property type="molecule type" value="Genomic_DNA"/>
</dbReference>
<reference evidence="1" key="1">
    <citation type="journal article" date="2019" name="bioRxiv">
        <title>The Genome of the Zebra Mussel, Dreissena polymorpha: A Resource for Invasive Species Research.</title>
        <authorList>
            <person name="McCartney M.A."/>
            <person name="Auch B."/>
            <person name="Kono T."/>
            <person name="Mallez S."/>
            <person name="Zhang Y."/>
            <person name="Obille A."/>
            <person name="Becker A."/>
            <person name="Abrahante J.E."/>
            <person name="Garbe J."/>
            <person name="Badalamenti J.P."/>
            <person name="Herman A."/>
            <person name="Mangelson H."/>
            <person name="Liachko I."/>
            <person name="Sullivan S."/>
            <person name="Sone E.D."/>
            <person name="Koren S."/>
            <person name="Silverstein K.A.T."/>
            <person name="Beckman K.B."/>
            <person name="Gohl D.M."/>
        </authorList>
    </citation>
    <scope>NUCLEOTIDE SEQUENCE</scope>
    <source>
        <strain evidence="1">Duluth1</strain>
        <tissue evidence="1">Whole animal</tissue>
    </source>
</reference>
<gene>
    <name evidence="1" type="ORF">DPMN_174885</name>
</gene>
<keyword evidence="2" id="KW-1185">Reference proteome</keyword>
<dbReference type="AlphaFoldDB" id="A0A9D4IJ04"/>
<reference evidence="1" key="2">
    <citation type="submission" date="2020-11" db="EMBL/GenBank/DDBJ databases">
        <authorList>
            <person name="McCartney M.A."/>
            <person name="Auch B."/>
            <person name="Kono T."/>
            <person name="Mallez S."/>
            <person name="Becker A."/>
            <person name="Gohl D.M."/>
            <person name="Silverstein K.A.T."/>
            <person name="Koren S."/>
            <person name="Bechman K.B."/>
            <person name="Herman A."/>
            <person name="Abrahante J.E."/>
            <person name="Garbe J."/>
        </authorList>
    </citation>
    <scope>NUCLEOTIDE SEQUENCE</scope>
    <source>
        <strain evidence="1">Duluth1</strain>
        <tissue evidence="1">Whole animal</tissue>
    </source>
</reference>
<protein>
    <submittedName>
        <fullName evidence="1">Uncharacterized protein</fullName>
    </submittedName>
</protein>
<evidence type="ECO:0000313" key="2">
    <source>
        <dbReference type="Proteomes" id="UP000828390"/>
    </source>
</evidence>
<accession>A0A9D4IJ04</accession>
<proteinExistence type="predicted"/>
<evidence type="ECO:0000313" key="1">
    <source>
        <dbReference type="EMBL" id="KAH3773523.1"/>
    </source>
</evidence>
<organism evidence="1 2">
    <name type="scientific">Dreissena polymorpha</name>
    <name type="common">Zebra mussel</name>
    <name type="synonym">Mytilus polymorpha</name>
    <dbReference type="NCBI Taxonomy" id="45954"/>
    <lineage>
        <taxon>Eukaryota</taxon>
        <taxon>Metazoa</taxon>
        <taxon>Spiralia</taxon>
        <taxon>Lophotrochozoa</taxon>
        <taxon>Mollusca</taxon>
        <taxon>Bivalvia</taxon>
        <taxon>Autobranchia</taxon>
        <taxon>Heteroconchia</taxon>
        <taxon>Euheterodonta</taxon>
        <taxon>Imparidentia</taxon>
        <taxon>Neoheterodontei</taxon>
        <taxon>Myida</taxon>
        <taxon>Dreissenoidea</taxon>
        <taxon>Dreissenidae</taxon>
        <taxon>Dreissena</taxon>
    </lineage>
</organism>
<dbReference type="Proteomes" id="UP000828390">
    <property type="component" value="Unassembled WGS sequence"/>
</dbReference>
<name>A0A9D4IJ04_DREPO</name>